<feature type="transmembrane region" description="Helical" evidence="14">
    <location>
        <begin position="243"/>
        <end position="263"/>
    </location>
</feature>
<evidence type="ECO:0000256" key="11">
    <source>
        <dbReference type="ARBA" id="ARBA00023209"/>
    </source>
</evidence>
<dbReference type="EC" id="2.7.7.41" evidence="13"/>
<evidence type="ECO:0000256" key="10">
    <source>
        <dbReference type="ARBA" id="ARBA00023136"/>
    </source>
</evidence>
<evidence type="ECO:0000256" key="13">
    <source>
        <dbReference type="RuleBase" id="RU003938"/>
    </source>
</evidence>
<dbReference type="PANTHER" id="PTHR46382">
    <property type="entry name" value="PHOSPHATIDATE CYTIDYLYLTRANSFERASE"/>
    <property type="match status" value="1"/>
</dbReference>
<evidence type="ECO:0000256" key="14">
    <source>
        <dbReference type="SAM" id="Phobius"/>
    </source>
</evidence>
<comment type="subcellular location">
    <subcellularLocation>
        <location evidence="1">Cell membrane</location>
        <topology evidence="1">Multi-pass membrane protein</topology>
    </subcellularLocation>
</comment>
<keyword evidence="5 13" id="KW-0808">Transferase</keyword>
<feature type="transmembrane region" description="Helical" evidence="14">
    <location>
        <begin position="110"/>
        <end position="127"/>
    </location>
</feature>
<evidence type="ECO:0000256" key="12">
    <source>
        <dbReference type="ARBA" id="ARBA00023264"/>
    </source>
</evidence>
<sequence length="386" mass="42065">MNKSKSNNKSVWSDVPKRLLTIFLGIPFVYKLLSNPITSYIFFMGAHILSAWEYTLLEPQSSVSTSTSSSVSGHRRRRILFCIISVLLACIPDNNNNNNNNQSSSNTNTFNLFIFILSLMGSIFVILDNNNSSNNSNSSYTSGITNHYIIGLLFITIPFRAWCNLAISSTSMQTTSESSSSSSSFASTISVLLIVWNTDTGALIAGRLLGRRNKKINDTKNTNSSNNVPEWIQKISPAKTMEGFLGGIFGGIITSVWLIPFLLNSLSIIDCSNIDIDDTDTTSFCILWGGSTSSSSTTSSILLKRFLIGLSLALFAILGDLVESAIKRKSKTKDSGSILPGHGGILDRFDSSLLAILSYRYIVCVYFISSTSSSTDNNGNDDGNEL</sequence>
<dbReference type="PANTHER" id="PTHR46382:SF1">
    <property type="entry name" value="PHOSPHATIDATE CYTIDYLYLTRANSFERASE"/>
    <property type="match status" value="1"/>
</dbReference>
<feature type="transmembrane region" description="Helical" evidence="14">
    <location>
        <begin position="148"/>
        <end position="167"/>
    </location>
</feature>
<proteinExistence type="inferred from homology"/>
<organism evidence="15 16">
    <name type="scientific">Fragilariopsis cylindrus CCMP1102</name>
    <dbReference type="NCBI Taxonomy" id="635003"/>
    <lineage>
        <taxon>Eukaryota</taxon>
        <taxon>Sar</taxon>
        <taxon>Stramenopiles</taxon>
        <taxon>Ochrophyta</taxon>
        <taxon>Bacillariophyta</taxon>
        <taxon>Bacillariophyceae</taxon>
        <taxon>Bacillariophycidae</taxon>
        <taxon>Bacillariales</taxon>
        <taxon>Bacillariaceae</taxon>
        <taxon>Fragilariopsis</taxon>
    </lineage>
</organism>
<evidence type="ECO:0000256" key="4">
    <source>
        <dbReference type="ARBA" id="ARBA00022516"/>
    </source>
</evidence>
<keyword evidence="3" id="KW-1003">Cell membrane</keyword>
<evidence type="ECO:0000313" key="15">
    <source>
        <dbReference type="EMBL" id="OEU08903.1"/>
    </source>
</evidence>
<evidence type="ECO:0000256" key="5">
    <source>
        <dbReference type="ARBA" id="ARBA00022679"/>
    </source>
</evidence>
<keyword evidence="11" id="KW-0594">Phospholipid biosynthesis</keyword>
<protein>
    <recommendedName>
        <fullName evidence="13">Phosphatidate cytidylyltransferase</fullName>
        <ecNumber evidence="13">2.7.7.41</ecNumber>
    </recommendedName>
</protein>
<comment type="pathway">
    <text evidence="13">Phospholipid metabolism; CDP-diacylglycerol biosynthesis; CDP-diacylglycerol from sn-glycerol 3-phosphate: step 3/3.</text>
</comment>
<keyword evidence="12" id="KW-1208">Phospholipid metabolism</keyword>
<keyword evidence="16" id="KW-1185">Reference proteome</keyword>
<dbReference type="AlphaFoldDB" id="A0A1E7ETM0"/>
<feature type="transmembrane region" description="Helical" evidence="14">
    <location>
        <begin position="187"/>
        <end position="210"/>
    </location>
</feature>
<keyword evidence="4" id="KW-0444">Lipid biosynthesis</keyword>
<keyword evidence="8 14" id="KW-1133">Transmembrane helix</keyword>
<evidence type="ECO:0000313" key="16">
    <source>
        <dbReference type="Proteomes" id="UP000095751"/>
    </source>
</evidence>
<gene>
    <name evidence="15" type="ORF">FRACYDRAFT_264457</name>
</gene>
<dbReference type="UniPathway" id="UPA00557">
    <property type="reaction ID" value="UER00614"/>
</dbReference>
<comment type="catalytic activity">
    <reaction evidence="13">
        <text>a 1,2-diacyl-sn-glycero-3-phosphate + CTP + H(+) = a CDP-1,2-diacyl-sn-glycerol + diphosphate</text>
        <dbReference type="Rhea" id="RHEA:16229"/>
        <dbReference type="ChEBI" id="CHEBI:15378"/>
        <dbReference type="ChEBI" id="CHEBI:33019"/>
        <dbReference type="ChEBI" id="CHEBI:37563"/>
        <dbReference type="ChEBI" id="CHEBI:58332"/>
        <dbReference type="ChEBI" id="CHEBI:58608"/>
        <dbReference type="EC" id="2.7.7.41"/>
    </reaction>
</comment>
<comment type="similarity">
    <text evidence="2 13">Belongs to the CDS family.</text>
</comment>
<dbReference type="GO" id="GO:0016024">
    <property type="term" value="P:CDP-diacylglycerol biosynthetic process"/>
    <property type="evidence" value="ECO:0007669"/>
    <property type="project" value="UniProtKB-UniPathway"/>
</dbReference>
<keyword evidence="7 13" id="KW-0548">Nucleotidyltransferase</keyword>
<feature type="transmembrane region" description="Helical" evidence="14">
    <location>
        <begin position="302"/>
        <end position="322"/>
    </location>
</feature>
<evidence type="ECO:0000256" key="2">
    <source>
        <dbReference type="ARBA" id="ARBA00010185"/>
    </source>
</evidence>
<dbReference type="Pfam" id="PF01148">
    <property type="entry name" value="CTP_transf_1"/>
    <property type="match status" value="2"/>
</dbReference>
<evidence type="ECO:0000256" key="3">
    <source>
        <dbReference type="ARBA" id="ARBA00022475"/>
    </source>
</evidence>
<dbReference type="OrthoDB" id="10260889at2759"/>
<dbReference type="InterPro" id="IPR000374">
    <property type="entry name" value="PC_trans"/>
</dbReference>
<keyword evidence="6 13" id="KW-0812">Transmembrane</keyword>
<dbReference type="PROSITE" id="PS01315">
    <property type="entry name" value="CDS"/>
    <property type="match status" value="1"/>
</dbReference>
<keyword evidence="9" id="KW-0443">Lipid metabolism</keyword>
<evidence type="ECO:0000256" key="8">
    <source>
        <dbReference type="ARBA" id="ARBA00022989"/>
    </source>
</evidence>
<evidence type="ECO:0000256" key="9">
    <source>
        <dbReference type="ARBA" id="ARBA00023098"/>
    </source>
</evidence>
<keyword evidence="10 14" id="KW-0472">Membrane</keyword>
<dbReference type="EMBL" id="KV784378">
    <property type="protein sequence ID" value="OEU08903.1"/>
    <property type="molecule type" value="Genomic_DNA"/>
</dbReference>
<dbReference type="GO" id="GO:0005886">
    <property type="term" value="C:plasma membrane"/>
    <property type="evidence" value="ECO:0007669"/>
    <property type="project" value="UniProtKB-SubCell"/>
</dbReference>
<name>A0A1E7ETM0_9STRA</name>
<evidence type="ECO:0000256" key="6">
    <source>
        <dbReference type="ARBA" id="ARBA00022692"/>
    </source>
</evidence>
<dbReference type="KEGG" id="fcy:FRACYDRAFT_264457"/>
<dbReference type="InParanoid" id="A0A1E7ETM0"/>
<evidence type="ECO:0000256" key="1">
    <source>
        <dbReference type="ARBA" id="ARBA00004651"/>
    </source>
</evidence>
<evidence type="ECO:0000256" key="7">
    <source>
        <dbReference type="ARBA" id="ARBA00022695"/>
    </source>
</evidence>
<accession>A0A1E7ETM0</accession>
<dbReference type="Proteomes" id="UP000095751">
    <property type="component" value="Unassembled WGS sequence"/>
</dbReference>
<dbReference type="GO" id="GO:0004605">
    <property type="term" value="F:phosphatidate cytidylyltransferase activity"/>
    <property type="evidence" value="ECO:0007669"/>
    <property type="project" value="UniProtKB-EC"/>
</dbReference>
<reference evidence="15 16" key="1">
    <citation type="submission" date="2016-09" db="EMBL/GenBank/DDBJ databases">
        <title>Extensive genetic diversity and differential bi-allelic expression allows diatom success in the polar Southern Ocean.</title>
        <authorList>
            <consortium name="DOE Joint Genome Institute"/>
            <person name="Mock T."/>
            <person name="Otillar R.P."/>
            <person name="Strauss J."/>
            <person name="Dupont C."/>
            <person name="Frickenhaus S."/>
            <person name="Maumus F."/>
            <person name="Mcmullan M."/>
            <person name="Sanges R."/>
            <person name="Schmutz J."/>
            <person name="Toseland A."/>
            <person name="Valas R."/>
            <person name="Veluchamy A."/>
            <person name="Ward B.J."/>
            <person name="Allen A."/>
            <person name="Barry K."/>
            <person name="Falciatore A."/>
            <person name="Ferrante M."/>
            <person name="Fortunato A.E."/>
            <person name="Gloeckner G."/>
            <person name="Gruber A."/>
            <person name="Hipkin R."/>
            <person name="Janech M."/>
            <person name="Kroth P."/>
            <person name="Leese F."/>
            <person name="Lindquist E."/>
            <person name="Lyon B.R."/>
            <person name="Martin J."/>
            <person name="Mayer C."/>
            <person name="Parker M."/>
            <person name="Quesneville H."/>
            <person name="Raymond J."/>
            <person name="Uhlig C."/>
            <person name="Valentin K.U."/>
            <person name="Worden A.Z."/>
            <person name="Armbrust E.V."/>
            <person name="Bowler C."/>
            <person name="Green B."/>
            <person name="Moulton V."/>
            <person name="Van Oosterhout C."/>
            <person name="Grigoriev I."/>
        </authorList>
    </citation>
    <scope>NUCLEOTIDE SEQUENCE [LARGE SCALE GENOMIC DNA]</scope>
    <source>
        <strain evidence="15 16">CCMP1102</strain>
    </source>
</reference>